<proteinExistence type="predicted"/>
<evidence type="ECO:0000313" key="1">
    <source>
        <dbReference type="EMBL" id="RKT67639.1"/>
    </source>
</evidence>
<dbReference type="Proteomes" id="UP000272729">
    <property type="component" value="Unassembled WGS sequence"/>
</dbReference>
<accession>A0A495X271</accession>
<evidence type="ECO:0000313" key="2">
    <source>
        <dbReference type="Proteomes" id="UP000272729"/>
    </source>
</evidence>
<dbReference type="RefSeq" id="WP_281276598.1">
    <property type="nucleotide sequence ID" value="NZ_JBIUBA010000023.1"/>
</dbReference>
<dbReference type="AlphaFoldDB" id="A0A495X271"/>
<comment type="caution">
    <text evidence="1">The sequence shown here is derived from an EMBL/GenBank/DDBJ whole genome shotgun (WGS) entry which is preliminary data.</text>
</comment>
<name>A0A495X271_9PSEU</name>
<organism evidence="1 2">
    <name type="scientific">Saccharothrix variisporea</name>
    <dbReference type="NCBI Taxonomy" id="543527"/>
    <lineage>
        <taxon>Bacteria</taxon>
        <taxon>Bacillati</taxon>
        <taxon>Actinomycetota</taxon>
        <taxon>Actinomycetes</taxon>
        <taxon>Pseudonocardiales</taxon>
        <taxon>Pseudonocardiaceae</taxon>
        <taxon>Saccharothrix</taxon>
    </lineage>
</organism>
<reference evidence="1 2" key="1">
    <citation type="submission" date="2018-10" db="EMBL/GenBank/DDBJ databases">
        <title>Sequencing the genomes of 1000 actinobacteria strains.</title>
        <authorList>
            <person name="Klenk H.-P."/>
        </authorList>
    </citation>
    <scope>NUCLEOTIDE SEQUENCE [LARGE SCALE GENOMIC DNA]</scope>
    <source>
        <strain evidence="1 2">DSM 43911</strain>
    </source>
</reference>
<dbReference type="EMBL" id="RBXR01000001">
    <property type="protein sequence ID" value="RKT67639.1"/>
    <property type="molecule type" value="Genomic_DNA"/>
</dbReference>
<sequence>MGDPVLSYEERVALGRELQGLFEASYVMCKADLAKIGVASRASR</sequence>
<gene>
    <name evidence="1" type="ORF">DFJ66_0815</name>
</gene>
<protein>
    <submittedName>
        <fullName evidence="1">Uncharacterized protein</fullName>
    </submittedName>
</protein>
<keyword evidence="2" id="KW-1185">Reference proteome</keyword>